<gene>
    <name evidence="3" type="ORF">BST25_21375</name>
</gene>
<dbReference type="STRING" id="53376.BST25_21375"/>
<protein>
    <recommendedName>
        <fullName evidence="2">DUF7159 domain-containing protein</fullName>
    </recommendedName>
</protein>
<proteinExistence type="predicted"/>
<evidence type="ECO:0000256" key="1">
    <source>
        <dbReference type="SAM" id="MobiDB-lite"/>
    </source>
</evidence>
<evidence type="ECO:0000313" key="4">
    <source>
        <dbReference type="Proteomes" id="UP000192566"/>
    </source>
</evidence>
<feature type="compositionally biased region" description="Pro residues" evidence="1">
    <location>
        <begin position="465"/>
        <end position="480"/>
    </location>
</feature>
<feature type="region of interest" description="Disordered" evidence="1">
    <location>
        <begin position="441"/>
        <end position="591"/>
    </location>
</feature>
<evidence type="ECO:0000259" key="2">
    <source>
        <dbReference type="Pfam" id="PF23717"/>
    </source>
</evidence>
<dbReference type="Pfam" id="PF23717">
    <property type="entry name" value="DUF7159"/>
    <property type="match status" value="1"/>
</dbReference>
<dbReference type="InterPro" id="IPR055583">
    <property type="entry name" value="DUF7159"/>
</dbReference>
<accession>A0A1X0D9J3</accession>
<feature type="domain" description="DUF7159" evidence="2">
    <location>
        <begin position="14"/>
        <end position="246"/>
    </location>
</feature>
<comment type="caution">
    <text evidence="3">The sequence shown here is derived from an EMBL/GenBank/DDBJ whole genome shotgun (WGS) entry which is preliminary data.</text>
</comment>
<organism evidence="3 4">
    <name type="scientific">Mycobacterium heidelbergense</name>
    <dbReference type="NCBI Taxonomy" id="53376"/>
    <lineage>
        <taxon>Bacteria</taxon>
        <taxon>Bacillati</taxon>
        <taxon>Actinomycetota</taxon>
        <taxon>Actinomycetes</taxon>
        <taxon>Mycobacteriales</taxon>
        <taxon>Mycobacteriaceae</taxon>
        <taxon>Mycobacterium</taxon>
        <taxon>Mycobacterium simiae complex</taxon>
    </lineage>
</organism>
<reference evidence="3 4" key="1">
    <citation type="submission" date="2017-02" db="EMBL/GenBank/DDBJ databases">
        <title>The new phylogeny of genus Mycobacterium.</title>
        <authorList>
            <person name="Tortoli E."/>
            <person name="Trovato A."/>
            <person name="Cirillo D.M."/>
        </authorList>
    </citation>
    <scope>NUCLEOTIDE SEQUENCE [LARGE SCALE GENOMIC DNA]</scope>
    <source>
        <strain evidence="3 4">DSM 44471</strain>
    </source>
</reference>
<feature type="compositionally biased region" description="Gly residues" evidence="1">
    <location>
        <begin position="482"/>
        <end position="519"/>
    </location>
</feature>
<keyword evidence="4" id="KW-1185">Reference proteome</keyword>
<name>A0A1X0D9J3_MYCHE</name>
<dbReference type="AlphaFoldDB" id="A0A1X0D9J3"/>
<feature type="compositionally biased region" description="Gly residues" evidence="1">
    <location>
        <begin position="528"/>
        <end position="591"/>
    </location>
</feature>
<sequence>MACPAILLEGFVLDIVLGVSMAPASIKMVVLEGENADGPTVEEDEFDVTAADDAATAGAPDQVIAAILGTREGAADAGLELSAIGVTWTDQFEAAALRDALAAHKIENVMLVSAFLAATALAQSVGGAMGYERTAVLFVEPDAATLAIVETSDGSIADVHKQQIYAESYDQATAQLTGMVAGLDRLEALPGGLFLVGSGVDIAPIKPALESATALDVSAPEEPETALARGAALASANAPLFASSTAALAYAQDPGTGAVDLYAYGDQLGDDERAYSAVTDEDAESPTVLIERLFAPEQDQPRRRPVLLIGSGLAVVGISAVLALEIALAIGIRTTVALRPTPGQNLIVPTQQAPVAAPAAAVPAQPKISLPAQMAAPRPANPPAAPLPAAPPVPAAPLPVNPVAPAPLVVPPLVPVPVPPVHLPIPNPVVSPPVVQAPPHPVVPKAPVHVSQPQSPYQGGDTVPHSPPHQAPPEQGPLPRPGGLGGEGGGHLPAPGAGPGGDGGVGPIHVPGGGPGDVGGAAPPSGPGPFGGGAPPAGPGPFGGAGPFGGGHGGAPTGPGPFGGGGAPAVPGPFGGGGPFGGAGPFGGGHGGGGPFGGGGFGGGGHGGFGGFGGFGGGHGGGGFGGGGFGGGGGHR</sequence>
<evidence type="ECO:0000313" key="3">
    <source>
        <dbReference type="EMBL" id="ORA69074.1"/>
    </source>
</evidence>
<dbReference type="EMBL" id="MVHR01000049">
    <property type="protein sequence ID" value="ORA69074.1"/>
    <property type="molecule type" value="Genomic_DNA"/>
</dbReference>
<dbReference type="Proteomes" id="UP000192566">
    <property type="component" value="Unassembled WGS sequence"/>
</dbReference>